<accession>A0A2B4S5P9</accession>
<dbReference type="EMBL" id="LSMT01000192">
    <property type="protein sequence ID" value="PFX23927.1"/>
    <property type="molecule type" value="Genomic_DNA"/>
</dbReference>
<feature type="domain" description="Reverse transcriptase" evidence="1">
    <location>
        <begin position="132"/>
        <end position="237"/>
    </location>
</feature>
<name>A0A2B4S5P9_STYPI</name>
<proteinExistence type="predicted"/>
<comment type="caution">
    <text evidence="2">The sequence shown here is derived from an EMBL/GenBank/DDBJ whole genome shotgun (WGS) entry which is preliminary data.</text>
</comment>
<dbReference type="Pfam" id="PF00078">
    <property type="entry name" value="RVT_1"/>
    <property type="match status" value="1"/>
</dbReference>
<dbReference type="PANTHER" id="PTHR47027:SF20">
    <property type="entry name" value="REVERSE TRANSCRIPTASE-LIKE PROTEIN WITH RNA-DIRECTED DNA POLYMERASE DOMAIN"/>
    <property type="match status" value="1"/>
</dbReference>
<dbReference type="InterPro" id="IPR000477">
    <property type="entry name" value="RT_dom"/>
</dbReference>
<keyword evidence="3" id="KW-1185">Reference proteome</keyword>
<gene>
    <name evidence="2" type="primary">F52C9.6</name>
    <name evidence="2" type="ORF">AWC38_SpisGene11519</name>
</gene>
<organism evidence="2 3">
    <name type="scientific">Stylophora pistillata</name>
    <name type="common">Smooth cauliflower coral</name>
    <dbReference type="NCBI Taxonomy" id="50429"/>
    <lineage>
        <taxon>Eukaryota</taxon>
        <taxon>Metazoa</taxon>
        <taxon>Cnidaria</taxon>
        <taxon>Anthozoa</taxon>
        <taxon>Hexacorallia</taxon>
        <taxon>Scleractinia</taxon>
        <taxon>Astrocoeniina</taxon>
        <taxon>Pocilloporidae</taxon>
        <taxon>Stylophora</taxon>
    </lineage>
</organism>
<dbReference type="Proteomes" id="UP000225706">
    <property type="component" value="Unassembled WGS sequence"/>
</dbReference>
<dbReference type="PANTHER" id="PTHR47027">
    <property type="entry name" value="REVERSE TRANSCRIPTASE DOMAIN-CONTAINING PROTEIN"/>
    <property type="match status" value="1"/>
</dbReference>
<dbReference type="AlphaFoldDB" id="A0A2B4S5P9"/>
<dbReference type="InterPro" id="IPR036691">
    <property type="entry name" value="Endo/exonu/phosph_ase_sf"/>
</dbReference>
<evidence type="ECO:0000313" key="2">
    <source>
        <dbReference type="EMBL" id="PFX23927.1"/>
    </source>
</evidence>
<sequence length="553" mass="62797">MVEPASTKAERIIHIKLNTDLGPTNLLSVYAPTLTSSTDAKDTFYSQLHDAIKHIPNNEVLILLGDLNVRVGNDQGSWPDCLGHVGVGKWNENCQRLLQLICKCWEEGYVPQEMRDSIISTLYKNKRDRSDHNNYLGISLLCIAGKLFARVALYRLQKIAERVYPESQCGFRSNRSTVDMILSLRQLQERCKEQQQPLYIVFIDLTKALDLFSRDGIFKILPLLGCPPKFLNFIKSFEDASRGTVQYDENSAEKLQLLLNQFSDAWQASRLTSSLKKTKFMSQDNAATPAVTIKDYMLEAVTQVTSTTSNNNCLQVEIRKRIGKAATNMAKLSSRVWENKKLTTQTKVAVYRACIVSTLLLGSESWTTYASKKKRLNIFHIRCLRRILSTSWTDKVSNNEVLARGNIPLMFTLVRERRLRWLGHVFGMEDGRIPKNLLYGELESGSRRIGRPKLRFKDVCKRDMVATGLPTDKWELPAADRSDWRSLCSLALQAGEERLKAEADDRRAKRRAAMNKATCVPVASVFVCSGCGRVCRSRIGLFSHERNCLSQLR</sequence>
<reference evidence="3" key="1">
    <citation type="journal article" date="2017" name="bioRxiv">
        <title>Comparative analysis of the genomes of Stylophora pistillata and Acropora digitifera provides evidence for extensive differences between species of corals.</title>
        <authorList>
            <person name="Voolstra C.R."/>
            <person name="Li Y."/>
            <person name="Liew Y.J."/>
            <person name="Baumgarten S."/>
            <person name="Zoccola D."/>
            <person name="Flot J.-F."/>
            <person name="Tambutte S."/>
            <person name="Allemand D."/>
            <person name="Aranda M."/>
        </authorList>
    </citation>
    <scope>NUCLEOTIDE SEQUENCE [LARGE SCALE GENOMIC DNA]</scope>
</reference>
<dbReference type="Gene3D" id="3.60.10.10">
    <property type="entry name" value="Endonuclease/exonuclease/phosphatase"/>
    <property type="match status" value="1"/>
</dbReference>
<evidence type="ECO:0000259" key="1">
    <source>
        <dbReference type="Pfam" id="PF00078"/>
    </source>
</evidence>
<protein>
    <submittedName>
        <fullName evidence="2">Uncharacterized transposon-derived protein F52C9.6</fullName>
    </submittedName>
</protein>
<dbReference type="OrthoDB" id="5969434at2759"/>
<evidence type="ECO:0000313" key="3">
    <source>
        <dbReference type="Proteomes" id="UP000225706"/>
    </source>
</evidence>
<dbReference type="STRING" id="50429.A0A2B4S5P9"/>
<dbReference type="SUPFAM" id="SSF56219">
    <property type="entry name" value="DNase I-like"/>
    <property type="match status" value="1"/>
</dbReference>